<evidence type="ECO:0000313" key="1">
    <source>
        <dbReference type="EMBL" id="GAA2449682.1"/>
    </source>
</evidence>
<evidence type="ECO:0008006" key="3">
    <source>
        <dbReference type="Google" id="ProtNLM"/>
    </source>
</evidence>
<reference evidence="1 2" key="1">
    <citation type="journal article" date="2019" name="Int. J. Syst. Evol. Microbiol.">
        <title>The Global Catalogue of Microorganisms (GCM) 10K type strain sequencing project: providing services to taxonomists for standard genome sequencing and annotation.</title>
        <authorList>
            <consortium name="The Broad Institute Genomics Platform"/>
            <consortium name="The Broad Institute Genome Sequencing Center for Infectious Disease"/>
            <person name="Wu L."/>
            <person name="Ma J."/>
        </authorList>
    </citation>
    <scope>NUCLEOTIDE SEQUENCE [LARGE SCALE GENOMIC DNA]</scope>
    <source>
        <strain evidence="1 2">JCM 3325</strain>
    </source>
</reference>
<evidence type="ECO:0000313" key="2">
    <source>
        <dbReference type="Proteomes" id="UP001501231"/>
    </source>
</evidence>
<gene>
    <name evidence="1" type="ORF">GCM10010191_79270</name>
</gene>
<name>A0ABN3K5V7_9ACTN</name>
<dbReference type="Proteomes" id="UP001501231">
    <property type="component" value="Unassembled WGS sequence"/>
</dbReference>
<proteinExistence type="predicted"/>
<sequence>MTISATAGGAPPMTFREHMERAAAQTLAAFPDEHVPQIHCVTFRIDGVDQDPRHPYLAIGYSTEADVAALLASPHPPEAWEARWSYAYFPPTGLEGVRSVGSDPVGAGLHRREAVRQGLWYEDDDGLSEDERDERGERLDERFHRLCVDVAKGLHAGGHIREALGRPVPVILYDMFNPDEMFALSRAANPPELVADFLAEDPEGRD</sequence>
<keyword evidence="2" id="KW-1185">Reference proteome</keyword>
<dbReference type="EMBL" id="BAAARW010000037">
    <property type="protein sequence ID" value="GAA2449682.1"/>
    <property type="molecule type" value="Genomic_DNA"/>
</dbReference>
<comment type="caution">
    <text evidence="1">The sequence shown here is derived from an EMBL/GenBank/DDBJ whole genome shotgun (WGS) entry which is preliminary data.</text>
</comment>
<organism evidence="1 2">
    <name type="scientific">Actinomadura vinacea</name>
    <dbReference type="NCBI Taxonomy" id="115336"/>
    <lineage>
        <taxon>Bacteria</taxon>
        <taxon>Bacillati</taxon>
        <taxon>Actinomycetota</taxon>
        <taxon>Actinomycetes</taxon>
        <taxon>Streptosporangiales</taxon>
        <taxon>Thermomonosporaceae</taxon>
        <taxon>Actinomadura</taxon>
    </lineage>
</organism>
<protein>
    <recommendedName>
        <fullName evidence="3">DUF4303 domain-containing protein</fullName>
    </recommendedName>
</protein>
<dbReference type="RefSeq" id="WP_344596272.1">
    <property type="nucleotide sequence ID" value="NZ_BAAARW010000037.1"/>
</dbReference>
<accession>A0ABN3K5V7</accession>